<evidence type="ECO:0008006" key="3">
    <source>
        <dbReference type="Google" id="ProtNLM"/>
    </source>
</evidence>
<feature type="non-terminal residue" evidence="1">
    <location>
        <position position="1"/>
    </location>
</feature>
<protein>
    <recommendedName>
        <fullName evidence="3">S100/CaBP-9k-type calcium binding subdomain domain-containing protein</fullName>
    </recommendedName>
</protein>
<reference evidence="1 2" key="1">
    <citation type="submission" date="2019-06" db="EMBL/GenBank/DDBJ databases">
        <title>Discovery of a novel chromosome fission-fusion reversal in muntjac.</title>
        <authorList>
            <person name="Mudd A.B."/>
            <person name="Bredeson J.V."/>
            <person name="Baum R."/>
            <person name="Hockemeyer D."/>
            <person name="Rokhsar D.S."/>
        </authorList>
    </citation>
    <scope>NUCLEOTIDE SEQUENCE [LARGE SCALE GENOMIC DNA]</scope>
    <source>
        <strain evidence="1">UTSW_UCB_Mm</strain>
        <tissue evidence="1">Fibroblast cell line</tissue>
    </source>
</reference>
<sequence>DAQEFSDVERTSETLIKNCHQYLVDGGKESLNPSKLRKIANLGNCNNSKLEFGSFWELFGEAAKSVKLENTVQGS</sequence>
<name>A0A5N3UZ78_MUNMU</name>
<dbReference type="EMBL" id="VCEA01000003">
    <property type="protein sequence ID" value="KAB0342108.1"/>
    <property type="molecule type" value="Genomic_DNA"/>
</dbReference>
<dbReference type="Proteomes" id="UP000326458">
    <property type="component" value="Unassembled WGS sequence"/>
</dbReference>
<keyword evidence="2" id="KW-1185">Reference proteome</keyword>
<organism evidence="1 2">
    <name type="scientific">Muntiacus muntjak</name>
    <name type="common">Barking deer</name>
    <name type="synonym">Indian muntjac</name>
    <dbReference type="NCBI Taxonomy" id="9888"/>
    <lineage>
        <taxon>Eukaryota</taxon>
        <taxon>Metazoa</taxon>
        <taxon>Chordata</taxon>
        <taxon>Craniata</taxon>
        <taxon>Vertebrata</taxon>
        <taxon>Euteleostomi</taxon>
        <taxon>Mammalia</taxon>
        <taxon>Eutheria</taxon>
        <taxon>Laurasiatheria</taxon>
        <taxon>Artiodactyla</taxon>
        <taxon>Ruminantia</taxon>
        <taxon>Pecora</taxon>
        <taxon>Cervidae</taxon>
        <taxon>Muntiacinae</taxon>
        <taxon>Muntiacus</taxon>
    </lineage>
</organism>
<accession>A0A5N3UZ78</accession>
<evidence type="ECO:0000313" key="1">
    <source>
        <dbReference type="EMBL" id="KAB0342108.1"/>
    </source>
</evidence>
<comment type="caution">
    <text evidence="1">The sequence shown here is derived from an EMBL/GenBank/DDBJ whole genome shotgun (WGS) entry which is preliminary data.</text>
</comment>
<evidence type="ECO:0000313" key="2">
    <source>
        <dbReference type="Proteomes" id="UP000326458"/>
    </source>
</evidence>
<dbReference type="AlphaFoldDB" id="A0A5N3UZ78"/>
<proteinExistence type="predicted"/>
<gene>
    <name evidence="1" type="ORF">FD754_019034</name>
</gene>